<evidence type="ECO:0000313" key="1">
    <source>
        <dbReference type="EMBL" id="GIY50175.1"/>
    </source>
</evidence>
<dbReference type="Proteomes" id="UP001054945">
    <property type="component" value="Unassembled WGS sequence"/>
</dbReference>
<evidence type="ECO:0000313" key="2">
    <source>
        <dbReference type="Proteomes" id="UP001054945"/>
    </source>
</evidence>
<sequence length="106" mass="11916">MNSTDYDRSAQLWPMAAAGQVPNGKLPPSISGSHVLGDVLTVSLRRQRKVLRRRPGICMSDEPSAKTSFMNKPRGKRKWLPKHVRNRSGIRAEQLVITGRNWALLI</sequence>
<dbReference type="AlphaFoldDB" id="A0AAV4TWT5"/>
<keyword evidence="2" id="KW-1185">Reference proteome</keyword>
<name>A0AAV4TWT5_CAEEX</name>
<accession>A0AAV4TWT5</accession>
<reference evidence="1 2" key="1">
    <citation type="submission" date="2021-06" db="EMBL/GenBank/DDBJ databases">
        <title>Caerostris extrusa draft genome.</title>
        <authorList>
            <person name="Kono N."/>
            <person name="Arakawa K."/>
        </authorList>
    </citation>
    <scope>NUCLEOTIDE SEQUENCE [LARGE SCALE GENOMIC DNA]</scope>
</reference>
<dbReference type="EMBL" id="BPLR01011950">
    <property type="protein sequence ID" value="GIY50175.1"/>
    <property type="molecule type" value="Genomic_DNA"/>
</dbReference>
<organism evidence="1 2">
    <name type="scientific">Caerostris extrusa</name>
    <name type="common">Bark spider</name>
    <name type="synonym">Caerostris bankana</name>
    <dbReference type="NCBI Taxonomy" id="172846"/>
    <lineage>
        <taxon>Eukaryota</taxon>
        <taxon>Metazoa</taxon>
        <taxon>Ecdysozoa</taxon>
        <taxon>Arthropoda</taxon>
        <taxon>Chelicerata</taxon>
        <taxon>Arachnida</taxon>
        <taxon>Araneae</taxon>
        <taxon>Araneomorphae</taxon>
        <taxon>Entelegynae</taxon>
        <taxon>Araneoidea</taxon>
        <taxon>Araneidae</taxon>
        <taxon>Caerostris</taxon>
    </lineage>
</organism>
<proteinExistence type="predicted"/>
<comment type="caution">
    <text evidence="1">The sequence shown here is derived from an EMBL/GenBank/DDBJ whole genome shotgun (WGS) entry which is preliminary data.</text>
</comment>
<gene>
    <name evidence="1" type="ORF">CEXT_470711</name>
</gene>
<protein>
    <submittedName>
        <fullName evidence="1">Uncharacterized protein</fullName>
    </submittedName>
</protein>